<dbReference type="AlphaFoldDB" id="A0A9Q3PUB0"/>
<reference evidence="1" key="1">
    <citation type="submission" date="2021-03" db="EMBL/GenBank/DDBJ databases">
        <title>Draft genome sequence of rust myrtle Austropuccinia psidii MF-1, a brazilian biotype.</title>
        <authorList>
            <person name="Quecine M.C."/>
            <person name="Pachon D.M.R."/>
            <person name="Bonatelli M.L."/>
            <person name="Correr F.H."/>
            <person name="Franceschini L.M."/>
            <person name="Leite T.F."/>
            <person name="Margarido G.R.A."/>
            <person name="Almeida C.A."/>
            <person name="Ferrarezi J.A."/>
            <person name="Labate C.A."/>
        </authorList>
    </citation>
    <scope>NUCLEOTIDE SEQUENCE</scope>
    <source>
        <strain evidence="1">MF-1</strain>
    </source>
</reference>
<name>A0A9Q3PUB0_9BASI</name>
<comment type="caution">
    <text evidence="1">The sequence shown here is derived from an EMBL/GenBank/DDBJ whole genome shotgun (WGS) entry which is preliminary data.</text>
</comment>
<evidence type="ECO:0000313" key="1">
    <source>
        <dbReference type="EMBL" id="MBW0573515.1"/>
    </source>
</evidence>
<dbReference type="EMBL" id="AVOT02092267">
    <property type="protein sequence ID" value="MBW0573515.1"/>
    <property type="molecule type" value="Genomic_DNA"/>
</dbReference>
<protein>
    <submittedName>
        <fullName evidence="1">Uncharacterized protein</fullName>
    </submittedName>
</protein>
<keyword evidence="2" id="KW-1185">Reference proteome</keyword>
<proteinExistence type="predicted"/>
<gene>
    <name evidence="1" type="ORF">O181_113230</name>
</gene>
<accession>A0A9Q3PUB0</accession>
<evidence type="ECO:0000313" key="2">
    <source>
        <dbReference type="Proteomes" id="UP000765509"/>
    </source>
</evidence>
<dbReference type="Proteomes" id="UP000765509">
    <property type="component" value="Unassembled WGS sequence"/>
</dbReference>
<sequence length="119" mass="13250">MHPHPPPDETPTLPPISSLTTLYASAPRLIFSLAYNPYAAVGPSSYASNASLTHPTCLQHCLPSLNSQCPPDMPLRPLTLLMLRYYIHRVRWLVGVHDEHNQGDMLSGHRCQQVLGGKW</sequence>
<organism evidence="1 2">
    <name type="scientific">Austropuccinia psidii MF-1</name>
    <dbReference type="NCBI Taxonomy" id="1389203"/>
    <lineage>
        <taxon>Eukaryota</taxon>
        <taxon>Fungi</taxon>
        <taxon>Dikarya</taxon>
        <taxon>Basidiomycota</taxon>
        <taxon>Pucciniomycotina</taxon>
        <taxon>Pucciniomycetes</taxon>
        <taxon>Pucciniales</taxon>
        <taxon>Sphaerophragmiaceae</taxon>
        <taxon>Austropuccinia</taxon>
    </lineage>
</organism>